<dbReference type="PANTHER" id="PTHR46523:SF1">
    <property type="entry name" value="DCTP PYROPHOSPHATASE 1"/>
    <property type="match status" value="1"/>
</dbReference>
<evidence type="ECO:0000313" key="2">
    <source>
        <dbReference type="EMBL" id="RRR65365.1"/>
    </source>
</evidence>
<evidence type="ECO:0000313" key="3">
    <source>
        <dbReference type="Proteomes" id="UP000280307"/>
    </source>
</evidence>
<keyword evidence="2" id="KW-0378">Hydrolase</keyword>
<evidence type="ECO:0000259" key="1">
    <source>
        <dbReference type="Pfam" id="PF03819"/>
    </source>
</evidence>
<dbReference type="InterPro" id="IPR052555">
    <property type="entry name" value="dCTP_Pyrophosphatase"/>
</dbReference>
<dbReference type="Pfam" id="PF03819">
    <property type="entry name" value="MazG"/>
    <property type="match status" value="1"/>
</dbReference>
<reference evidence="2 3" key="1">
    <citation type="submission" date="2018-12" db="EMBL/GenBank/DDBJ databases">
        <title>Genome Sequence of Candidatus Viridilinea halotolerans isolated from saline sulfide-rich spring.</title>
        <authorList>
            <person name="Grouzdev D.S."/>
            <person name="Burganskaya E.I."/>
            <person name="Krutkina M.S."/>
            <person name="Sukhacheva M.V."/>
            <person name="Gorlenko V.M."/>
        </authorList>
    </citation>
    <scope>NUCLEOTIDE SEQUENCE [LARGE SCALE GENOMIC DNA]</scope>
    <source>
        <strain evidence="2">Chok-6</strain>
    </source>
</reference>
<dbReference type="EMBL" id="RSAS01000960">
    <property type="protein sequence ID" value="RRR65365.1"/>
    <property type="molecule type" value="Genomic_DNA"/>
</dbReference>
<dbReference type="GO" id="GO:0016787">
    <property type="term" value="F:hydrolase activity"/>
    <property type="evidence" value="ECO:0007669"/>
    <property type="project" value="UniProtKB-KW"/>
</dbReference>
<proteinExistence type="predicted"/>
<comment type="caution">
    <text evidence="2">The sequence shown here is derived from an EMBL/GenBank/DDBJ whole genome shotgun (WGS) entry which is preliminary data.</text>
</comment>
<sequence>MDSDEYQRLALRSAPAGHTEQDRLLNAALGLCGEAGEWADTLKKHAFHGHPIDRAALSKELGDILWYVALACDALDLQMSDVMAENIAKLRARYPDGFSPERSLHRAE</sequence>
<feature type="domain" description="NTP pyrophosphohydrolase MazG-like" evidence="1">
    <location>
        <begin position="29"/>
        <end position="98"/>
    </location>
</feature>
<dbReference type="PIRSF" id="PIRSF006639">
    <property type="entry name" value="UCP006639_pph"/>
    <property type="match status" value="1"/>
</dbReference>
<dbReference type="AlphaFoldDB" id="A0A426TQ84"/>
<protein>
    <submittedName>
        <fullName evidence="2">Nucleotide pyrophosphohydrolase</fullName>
    </submittedName>
</protein>
<dbReference type="InterPro" id="IPR011379">
    <property type="entry name" value="MazG-related_GP37"/>
</dbReference>
<organism evidence="2 3">
    <name type="scientific">Candidatus Viridilinea halotolerans</name>
    <dbReference type="NCBI Taxonomy" id="2491704"/>
    <lineage>
        <taxon>Bacteria</taxon>
        <taxon>Bacillati</taxon>
        <taxon>Chloroflexota</taxon>
        <taxon>Chloroflexia</taxon>
        <taxon>Chloroflexales</taxon>
        <taxon>Chloroflexineae</taxon>
        <taxon>Oscillochloridaceae</taxon>
        <taxon>Candidatus Viridilinea</taxon>
    </lineage>
</organism>
<dbReference type="Proteomes" id="UP000280307">
    <property type="component" value="Unassembled WGS sequence"/>
</dbReference>
<gene>
    <name evidence="2" type="ORF">EI684_23280</name>
</gene>
<dbReference type="CDD" id="cd11541">
    <property type="entry name" value="NTP-PPase_u4"/>
    <property type="match status" value="1"/>
</dbReference>
<dbReference type="PANTHER" id="PTHR46523">
    <property type="entry name" value="DCTP PYROPHOSPHATASE 1"/>
    <property type="match status" value="1"/>
</dbReference>
<accession>A0A426TQ84</accession>
<dbReference type="SUPFAM" id="SSF101386">
    <property type="entry name" value="all-alpha NTP pyrophosphatases"/>
    <property type="match status" value="1"/>
</dbReference>
<name>A0A426TQ84_9CHLR</name>
<dbReference type="InterPro" id="IPR004518">
    <property type="entry name" value="MazG-like_dom"/>
</dbReference>
<dbReference type="Gene3D" id="1.10.287.1080">
    <property type="entry name" value="MazG-like"/>
    <property type="match status" value="1"/>
</dbReference>